<feature type="region of interest" description="Disordered" evidence="3">
    <location>
        <begin position="155"/>
        <end position="177"/>
    </location>
</feature>
<evidence type="ECO:0000256" key="2">
    <source>
        <dbReference type="SAM" id="Coils"/>
    </source>
</evidence>
<name>A0A8J3HZI4_9CHLR</name>
<dbReference type="AlphaFoldDB" id="A0A8J3HZI4"/>
<protein>
    <recommendedName>
        <fullName evidence="4">HTH merR-type domain-containing protein</fullName>
    </recommendedName>
</protein>
<evidence type="ECO:0000313" key="6">
    <source>
        <dbReference type="Proteomes" id="UP000612362"/>
    </source>
</evidence>
<dbReference type="PANTHER" id="PTHR30204">
    <property type="entry name" value="REDOX-CYCLING DRUG-SENSING TRANSCRIPTIONAL ACTIVATOR SOXR"/>
    <property type="match status" value="1"/>
</dbReference>
<keyword evidence="6" id="KW-1185">Reference proteome</keyword>
<dbReference type="SUPFAM" id="SSF46955">
    <property type="entry name" value="Putative DNA-binding domain"/>
    <property type="match status" value="1"/>
</dbReference>
<keyword evidence="2" id="KW-0175">Coiled coil</keyword>
<dbReference type="EMBL" id="BNJF01000002">
    <property type="protein sequence ID" value="GHO47102.1"/>
    <property type="molecule type" value="Genomic_DNA"/>
</dbReference>
<organism evidence="5 6">
    <name type="scientific">Ktedonospora formicarum</name>
    <dbReference type="NCBI Taxonomy" id="2778364"/>
    <lineage>
        <taxon>Bacteria</taxon>
        <taxon>Bacillati</taxon>
        <taxon>Chloroflexota</taxon>
        <taxon>Ktedonobacteria</taxon>
        <taxon>Ktedonobacterales</taxon>
        <taxon>Ktedonobacteraceae</taxon>
        <taxon>Ktedonospora</taxon>
    </lineage>
</organism>
<dbReference type="Proteomes" id="UP000612362">
    <property type="component" value="Unassembled WGS sequence"/>
</dbReference>
<dbReference type="GO" id="GO:0003700">
    <property type="term" value="F:DNA-binding transcription factor activity"/>
    <property type="evidence" value="ECO:0007669"/>
    <property type="project" value="InterPro"/>
</dbReference>
<accession>A0A8J3HZI4</accession>
<evidence type="ECO:0000313" key="5">
    <source>
        <dbReference type="EMBL" id="GHO47102.1"/>
    </source>
</evidence>
<feature type="coiled-coil region" evidence="2">
    <location>
        <begin position="70"/>
        <end position="97"/>
    </location>
</feature>
<dbReference type="PROSITE" id="PS50937">
    <property type="entry name" value="HTH_MERR_2"/>
    <property type="match status" value="1"/>
</dbReference>
<dbReference type="GO" id="GO:0003677">
    <property type="term" value="F:DNA binding"/>
    <property type="evidence" value="ECO:0007669"/>
    <property type="project" value="UniProtKB-KW"/>
</dbReference>
<dbReference type="Pfam" id="PF13411">
    <property type="entry name" value="MerR_1"/>
    <property type="match status" value="1"/>
</dbReference>
<dbReference type="InterPro" id="IPR009061">
    <property type="entry name" value="DNA-bd_dom_put_sf"/>
</dbReference>
<evidence type="ECO:0000256" key="1">
    <source>
        <dbReference type="ARBA" id="ARBA00023125"/>
    </source>
</evidence>
<evidence type="ECO:0000256" key="3">
    <source>
        <dbReference type="SAM" id="MobiDB-lite"/>
    </source>
</evidence>
<gene>
    <name evidence="5" type="ORF">KSX_52650</name>
</gene>
<dbReference type="PANTHER" id="PTHR30204:SF97">
    <property type="entry name" value="MERR FAMILY REGULATORY PROTEIN"/>
    <property type="match status" value="1"/>
</dbReference>
<feature type="domain" description="HTH merR-type" evidence="4">
    <location>
        <begin position="1"/>
        <end position="71"/>
    </location>
</feature>
<dbReference type="InterPro" id="IPR047057">
    <property type="entry name" value="MerR_fam"/>
</dbReference>
<dbReference type="SMART" id="SM00422">
    <property type="entry name" value="HTH_MERR"/>
    <property type="match status" value="1"/>
</dbReference>
<dbReference type="PROSITE" id="PS00552">
    <property type="entry name" value="HTH_MERR_1"/>
    <property type="match status" value="1"/>
</dbReference>
<sequence>MLKIGEFARLSQVALKTLRHYDALGILRPSQINPENGYRWYDLDQLTDMMRILALKDCGFVLEEIAHLLHTQDEDALEELLQQRMIAQQELVREEQTRLGRLLTRVQQLPMMQTAGPLYDVALKHTEPLTLLGVRGQVSTPEAIGGFFSQRGATAQAADHHPYQSADPPVLRRDLAG</sequence>
<comment type="caution">
    <text evidence="5">The sequence shown here is derived from an EMBL/GenBank/DDBJ whole genome shotgun (WGS) entry which is preliminary data.</text>
</comment>
<reference evidence="5" key="1">
    <citation type="submission" date="2020-10" db="EMBL/GenBank/DDBJ databases">
        <title>Taxonomic study of unclassified bacteria belonging to the class Ktedonobacteria.</title>
        <authorList>
            <person name="Yabe S."/>
            <person name="Wang C.M."/>
            <person name="Zheng Y."/>
            <person name="Sakai Y."/>
            <person name="Cavaletti L."/>
            <person name="Monciardini P."/>
            <person name="Donadio S."/>
        </authorList>
    </citation>
    <scope>NUCLEOTIDE SEQUENCE</scope>
    <source>
        <strain evidence="5">SOSP1-1</strain>
    </source>
</reference>
<proteinExistence type="predicted"/>
<keyword evidence="1" id="KW-0238">DNA-binding</keyword>
<evidence type="ECO:0000259" key="4">
    <source>
        <dbReference type="PROSITE" id="PS50937"/>
    </source>
</evidence>
<dbReference type="InterPro" id="IPR000551">
    <property type="entry name" value="MerR-type_HTH_dom"/>
</dbReference>
<dbReference type="Gene3D" id="1.10.1660.10">
    <property type="match status" value="1"/>
</dbReference>